<evidence type="ECO:0000256" key="4">
    <source>
        <dbReference type="ARBA" id="ARBA00022840"/>
    </source>
</evidence>
<keyword evidence="1" id="KW-0677">Repeat</keyword>
<reference evidence="6 7" key="1">
    <citation type="journal article" date="2023" name="G3 (Bethesda)">
        <title>A chromosome-length genome assembly and annotation of blackberry (Rubus argutus, cv. 'Hillquist').</title>
        <authorList>
            <person name="Bruna T."/>
            <person name="Aryal R."/>
            <person name="Dudchenko O."/>
            <person name="Sargent D.J."/>
            <person name="Mead D."/>
            <person name="Buti M."/>
            <person name="Cavallini A."/>
            <person name="Hytonen T."/>
            <person name="Andres J."/>
            <person name="Pham M."/>
            <person name="Weisz D."/>
            <person name="Mascagni F."/>
            <person name="Usai G."/>
            <person name="Natali L."/>
            <person name="Bassil N."/>
            <person name="Fernandez G.E."/>
            <person name="Lomsadze A."/>
            <person name="Armour M."/>
            <person name="Olukolu B."/>
            <person name="Poorten T."/>
            <person name="Britton C."/>
            <person name="Davik J."/>
            <person name="Ashrafi H."/>
            <person name="Aiden E.L."/>
            <person name="Borodovsky M."/>
            <person name="Worthington M."/>
        </authorList>
    </citation>
    <scope>NUCLEOTIDE SEQUENCE [LARGE SCALE GENOMIC DNA]</scope>
    <source>
        <strain evidence="6">PI 553951</strain>
    </source>
</reference>
<organism evidence="6 7">
    <name type="scientific">Rubus argutus</name>
    <name type="common">Southern blackberry</name>
    <dbReference type="NCBI Taxonomy" id="59490"/>
    <lineage>
        <taxon>Eukaryota</taxon>
        <taxon>Viridiplantae</taxon>
        <taxon>Streptophyta</taxon>
        <taxon>Embryophyta</taxon>
        <taxon>Tracheophyta</taxon>
        <taxon>Spermatophyta</taxon>
        <taxon>Magnoliopsida</taxon>
        <taxon>eudicotyledons</taxon>
        <taxon>Gunneridae</taxon>
        <taxon>Pentapetalae</taxon>
        <taxon>rosids</taxon>
        <taxon>fabids</taxon>
        <taxon>Rosales</taxon>
        <taxon>Rosaceae</taxon>
        <taxon>Rosoideae</taxon>
        <taxon>Rosoideae incertae sedis</taxon>
        <taxon>Rubus</taxon>
    </lineage>
</organism>
<dbReference type="GO" id="GO:0006952">
    <property type="term" value="P:defense response"/>
    <property type="evidence" value="ECO:0007669"/>
    <property type="project" value="UniProtKB-KW"/>
</dbReference>
<comment type="caution">
    <text evidence="6">The sequence shown here is derived from an EMBL/GenBank/DDBJ whole genome shotgun (WGS) entry which is preliminary data.</text>
</comment>
<dbReference type="PANTHER" id="PTHR36766:SF40">
    <property type="entry name" value="DISEASE RESISTANCE PROTEIN RGA3"/>
    <property type="match status" value="1"/>
</dbReference>
<dbReference type="PANTHER" id="PTHR36766">
    <property type="entry name" value="PLANT BROAD-SPECTRUM MILDEW RESISTANCE PROTEIN RPW8"/>
    <property type="match status" value="1"/>
</dbReference>
<dbReference type="Gene3D" id="3.80.10.10">
    <property type="entry name" value="Ribonuclease Inhibitor"/>
    <property type="match status" value="1"/>
</dbReference>
<dbReference type="InterPro" id="IPR041118">
    <property type="entry name" value="Rx_N"/>
</dbReference>
<dbReference type="Gene3D" id="1.20.5.4130">
    <property type="match status" value="1"/>
</dbReference>
<dbReference type="SUPFAM" id="SSF52058">
    <property type="entry name" value="L domain-like"/>
    <property type="match status" value="1"/>
</dbReference>
<feature type="domain" description="Disease resistance N-terminal" evidence="5">
    <location>
        <begin position="10"/>
        <end position="102"/>
    </location>
</feature>
<accession>A0AAW1XS28</accession>
<evidence type="ECO:0000259" key="5">
    <source>
        <dbReference type="Pfam" id="PF18052"/>
    </source>
</evidence>
<dbReference type="Proteomes" id="UP001457282">
    <property type="component" value="Unassembled WGS sequence"/>
</dbReference>
<evidence type="ECO:0000256" key="2">
    <source>
        <dbReference type="ARBA" id="ARBA00022741"/>
    </source>
</evidence>
<keyword evidence="7" id="KW-1185">Reference proteome</keyword>
<dbReference type="Pfam" id="PF18052">
    <property type="entry name" value="Rx_N"/>
    <property type="match status" value="1"/>
</dbReference>
<dbReference type="AlphaFoldDB" id="A0AAW1XS28"/>
<proteinExistence type="predicted"/>
<gene>
    <name evidence="6" type="ORF">M0R45_015578</name>
</gene>
<name>A0AAW1XS28_RUBAR</name>
<dbReference type="GO" id="GO:0005524">
    <property type="term" value="F:ATP binding"/>
    <property type="evidence" value="ECO:0007669"/>
    <property type="project" value="UniProtKB-KW"/>
</dbReference>
<protein>
    <recommendedName>
        <fullName evidence="5">Disease resistance N-terminal domain-containing protein</fullName>
    </recommendedName>
</protein>
<evidence type="ECO:0000256" key="1">
    <source>
        <dbReference type="ARBA" id="ARBA00022737"/>
    </source>
</evidence>
<evidence type="ECO:0000256" key="3">
    <source>
        <dbReference type="ARBA" id="ARBA00022821"/>
    </source>
</evidence>
<dbReference type="EMBL" id="JBEDUW010000003">
    <property type="protein sequence ID" value="KAK9938863.1"/>
    <property type="molecule type" value="Genomic_DNA"/>
</dbReference>
<keyword evidence="2" id="KW-0547">Nucleotide-binding</keyword>
<evidence type="ECO:0000313" key="7">
    <source>
        <dbReference type="Proteomes" id="UP001457282"/>
    </source>
</evidence>
<evidence type="ECO:0000313" key="6">
    <source>
        <dbReference type="EMBL" id="KAK9938863.1"/>
    </source>
</evidence>
<keyword evidence="4" id="KW-0067">ATP-binding</keyword>
<sequence length="400" mass="45001">MALEVMGGAFLSSFLAVLFDRMASRPVVDFIKGQKITPGLLQKLKMKLWSVNGLLDDAEEKQIRNSRVREWLDELKDVLYHADDLLDEIKTEALSRKLEEESGSSSTNDQVLNSIHEFDKSLEPRILEILDRLEFIVNEKDVLNLKEGGTNRLPPRLPTTSLVEESGVYGRNEDKETIVKLLLSDDLTGNKTSVVPIVESLTISQESNSPKRVPLVHLRTLEIGDCSKLRSLPREMHTLLPSLTRLSIRKCPKLEPFPEEALPSKLESLEIWSCEKLIGNLKQWGLSTLASLRFLSVSFEGFADPFPDEGLLPTTLTRLFICGISKLDGKGFRQLTSLKQLQIADCSELQCLPEEGLPTSLSSLYIYGCPLLEQRCQRETGEDWPKIAHIKAITIDHIPI</sequence>
<keyword evidence="3" id="KW-0611">Plant defense</keyword>
<dbReference type="InterPro" id="IPR032675">
    <property type="entry name" value="LRR_dom_sf"/>
</dbReference>